<dbReference type="InterPro" id="IPR036249">
    <property type="entry name" value="Thioredoxin-like_sf"/>
</dbReference>
<name>A0A7W4W4V8_9GAMM</name>
<keyword evidence="3" id="KW-1185">Reference proteome</keyword>
<gene>
    <name evidence="2" type="ORF">FHR99_001733</name>
</gene>
<evidence type="ECO:0000259" key="1">
    <source>
        <dbReference type="PROSITE" id="PS50404"/>
    </source>
</evidence>
<dbReference type="Pfam" id="PF13417">
    <property type="entry name" value="GST_N_3"/>
    <property type="match status" value="2"/>
</dbReference>
<dbReference type="SUPFAM" id="SSF52833">
    <property type="entry name" value="Thioredoxin-like"/>
    <property type="match status" value="2"/>
</dbReference>
<comment type="caution">
    <text evidence="2">The sequence shown here is derived from an EMBL/GenBank/DDBJ whole genome shotgun (WGS) entry which is preliminary data.</text>
</comment>
<dbReference type="RefSeq" id="WP_183410250.1">
    <property type="nucleotide sequence ID" value="NZ_JACHWY010000002.1"/>
</dbReference>
<dbReference type="EMBL" id="JACHWY010000002">
    <property type="protein sequence ID" value="MBB3047467.1"/>
    <property type="molecule type" value="Genomic_DNA"/>
</dbReference>
<accession>A0A7W4W4V8</accession>
<dbReference type="Proteomes" id="UP000537130">
    <property type="component" value="Unassembled WGS sequence"/>
</dbReference>
<dbReference type="AlphaFoldDB" id="A0A7W4W4V8"/>
<dbReference type="PROSITE" id="PS00195">
    <property type="entry name" value="GLUTAREDOXIN_1"/>
    <property type="match status" value="1"/>
</dbReference>
<dbReference type="PROSITE" id="PS51354">
    <property type="entry name" value="GLUTAREDOXIN_2"/>
    <property type="match status" value="1"/>
</dbReference>
<dbReference type="SFLD" id="SFLDG01181">
    <property type="entry name" value="SUF2"/>
    <property type="match status" value="1"/>
</dbReference>
<dbReference type="PANTHER" id="PTHR45288">
    <property type="entry name" value="THIOREDOXIN FAMILY PROTEIN"/>
    <property type="match status" value="1"/>
</dbReference>
<dbReference type="PROSITE" id="PS50404">
    <property type="entry name" value="GST_NTER"/>
    <property type="match status" value="2"/>
</dbReference>
<organism evidence="2 3">
    <name type="scientific">Litorivivens lipolytica</name>
    <dbReference type="NCBI Taxonomy" id="1524264"/>
    <lineage>
        <taxon>Bacteria</taxon>
        <taxon>Pseudomonadati</taxon>
        <taxon>Pseudomonadota</taxon>
        <taxon>Gammaproteobacteria</taxon>
        <taxon>Litorivivens</taxon>
    </lineage>
</organism>
<dbReference type="InterPro" id="IPR004045">
    <property type="entry name" value="Glutathione_S-Trfase_N"/>
</dbReference>
<feature type="domain" description="GST N-terminal" evidence="1">
    <location>
        <begin position="152"/>
        <end position="252"/>
    </location>
</feature>
<dbReference type="InterPro" id="IPR011767">
    <property type="entry name" value="GLR_AS"/>
</dbReference>
<evidence type="ECO:0000313" key="2">
    <source>
        <dbReference type="EMBL" id="MBB3047467.1"/>
    </source>
</evidence>
<sequence length="252" mass="28623">MPSNLNLLNSLATSSAALWRGTMSRPAVRQPAKMLELYDIENCPYCRLVRELLTELELEVLVYPCPKRGERYRAEAKRLGGKAQFPLLIDPNTGQQLYESADIIRYLCTTYGERSAPSTLRLKVINTASSMLASGLRTRHGMFARPSHAAAKPLILWGFESSPYARLVRERLCELELPYILRPIGKAQWQDFALTPLRNRLWPELEHSSAPRRALKAKTGQVMAPYLEDPNSGVALFESEDILDYLHETYSR</sequence>
<keyword evidence="2" id="KW-0808">Transferase</keyword>
<dbReference type="InterPro" id="IPR040079">
    <property type="entry name" value="Glutathione_S-Trfase"/>
</dbReference>
<dbReference type="GO" id="GO:0016740">
    <property type="term" value="F:transferase activity"/>
    <property type="evidence" value="ECO:0007669"/>
    <property type="project" value="UniProtKB-KW"/>
</dbReference>
<proteinExistence type="predicted"/>
<protein>
    <submittedName>
        <fullName evidence="2">Glutathione S-transferase</fullName>
    </submittedName>
</protein>
<evidence type="ECO:0000313" key="3">
    <source>
        <dbReference type="Proteomes" id="UP000537130"/>
    </source>
</evidence>
<reference evidence="2 3" key="1">
    <citation type="submission" date="2020-08" db="EMBL/GenBank/DDBJ databases">
        <title>Genomic Encyclopedia of Type Strains, Phase III (KMG-III): the genomes of soil and plant-associated and newly described type strains.</title>
        <authorList>
            <person name="Whitman W."/>
        </authorList>
    </citation>
    <scope>NUCLEOTIDE SEQUENCE [LARGE SCALE GENOMIC DNA]</scope>
    <source>
        <strain evidence="2 3">CECT 8654</strain>
    </source>
</reference>
<feature type="domain" description="GST N-terminal" evidence="1">
    <location>
        <begin position="33"/>
        <end position="115"/>
    </location>
</feature>
<dbReference type="PANTHER" id="PTHR45288:SF1">
    <property type="entry name" value="THIOREDOXIN FAMILY PROTEIN"/>
    <property type="match status" value="1"/>
</dbReference>
<dbReference type="SFLD" id="SFLDG01202">
    <property type="entry name" value="SUF2.2"/>
    <property type="match status" value="1"/>
</dbReference>
<dbReference type="Gene3D" id="3.40.30.10">
    <property type="entry name" value="Glutaredoxin"/>
    <property type="match status" value="2"/>
</dbReference>
<dbReference type="SFLD" id="SFLDS00019">
    <property type="entry name" value="Glutathione_Transferase_(cytos"/>
    <property type="match status" value="1"/>
</dbReference>